<feature type="compositionally biased region" description="Basic and acidic residues" evidence="1">
    <location>
        <begin position="620"/>
        <end position="637"/>
    </location>
</feature>
<feature type="region of interest" description="Disordered" evidence="1">
    <location>
        <begin position="1071"/>
        <end position="1136"/>
    </location>
</feature>
<feature type="compositionally biased region" description="Polar residues" evidence="1">
    <location>
        <begin position="974"/>
        <end position="987"/>
    </location>
</feature>
<feature type="compositionally biased region" description="Polar residues" evidence="1">
    <location>
        <begin position="16"/>
        <end position="29"/>
    </location>
</feature>
<feature type="region of interest" description="Disordered" evidence="1">
    <location>
        <begin position="612"/>
        <end position="639"/>
    </location>
</feature>
<feature type="region of interest" description="Disordered" evidence="1">
    <location>
        <begin position="339"/>
        <end position="367"/>
    </location>
</feature>
<feature type="compositionally biased region" description="Polar residues" evidence="1">
    <location>
        <begin position="221"/>
        <end position="235"/>
    </location>
</feature>
<feature type="compositionally biased region" description="Basic and acidic residues" evidence="1">
    <location>
        <begin position="147"/>
        <end position="179"/>
    </location>
</feature>
<feature type="compositionally biased region" description="Low complexity" evidence="1">
    <location>
        <begin position="517"/>
        <end position="529"/>
    </location>
</feature>
<feature type="region of interest" description="Disordered" evidence="1">
    <location>
        <begin position="477"/>
        <end position="529"/>
    </location>
</feature>
<dbReference type="EMBL" id="MU859071">
    <property type="protein sequence ID" value="KAK3955879.1"/>
    <property type="molecule type" value="Genomic_DNA"/>
</dbReference>
<feature type="region of interest" description="Disordered" evidence="1">
    <location>
        <begin position="652"/>
        <end position="710"/>
    </location>
</feature>
<evidence type="ECO:0000313" key="3">
    <source>
        <dbReference type="Proteomes" id="UP001303222"/>
    </source>
</evidence>
<feature type="compositionally biased region" description="Polar residues" evidence="1">
    <location>
        <begin position="573"/>
        <end position="587"/>
    </location>
</feature>
<organism evidence="2 3">
    <name type="scientific">Pseudoneurospora amorphoporcata</name>
    <dbReference type="NCBI Taxonomy" id="241081"/>
    <lineage>
        <taxon>Eukaryota</taxon>
        <taxon>Fungi</taxon>
        <taxon>Dikarya</taxon>
        <taxon>Ascomycota</taxon>
        <taxon>Pezizomycotina</taxon>
        <taxon>Sordariomycetes</taxon>
        <taxon>Sordariomycetidae</taxon>
        <taxon>Sordariales</taxon>
        <taxon>Sordariaceae</taxon>
        <taxon>Pseudoneurospora</taxon>
    </lineage>
</organism>
<feature type="compositionally biased region" description="Polar residues" evidence="1">
    <location>
        <begin position="1072"/>
        <end position="1100"/>
    </location>
</feature>
<reference evidence="2" key="1">
    <citation type="journal article" date="2023" name="Mol. Phylogenet. Evol.">
        <title>Genome-scale phylogeny and comparative genomics of the fungal order Sordariales.</title>
        <authorList>
            <person name="Hensen N."/>
            <person name="Bonometti L."/>
            <person name="Westerberg I."/>
            <person name="Brannstrom I.O."/>
            <person name="Guillou S."/>
            <person name="Cros-Aarteil S."/>
            <person name="Calhoun S."/>
            <person name="Haridas S."/>
            <person name="Kuo A."/>
            <person name="Mondo S."/>
            <person name="Pangilinan J."/>
            <person name="Riley R."/>
            <person name="LaButti K."/>
            <person name="Andreopoulos B."/>
            <person name="Lipzen A."/>
            <person name="Chen C."/>
            <person name="Yan M."/>
            <person name="Daum C."/>
            <person name="Ng V."/>
            <person name="Clum A."/>
            <person name="Steindorff A."/>
            <person name="Ohm R.A."/>
            <person name="Martin F."/>
            <person name="Silar P."/>
            <person name="Natvig D.O."/>
            <person name="Lalanne C."/>
            <person name="Gautier V."/>
            <person name="Ament-Velasquez S.L."/>
            <person name="Kruys A."/>
            <person name="Hutchinson M.I."/>
            <person name="Powell A.J."/>
            <person name="Barry K."/>
            <person name="Miller A.N."/>
            <person name="Grigoriev I.V."/>
            <person name="Debuchy R."/>
            <person name="Gladieux P."/>
            <person name="Hiltunen Thoren M."/>
            <person name="Johannesson H."/>
        </authorList>
    </citation>
    <scope>NUCLEOTIDE SEQUENCE</scope>
    <source>
        <strain evidence="2">CBS 626.80</strain>
    </source>
</reference>
<name>A0AAN6SJP7_9PEZI</name>
<feature type="region of interest" description="Disordered" evidence="1">
    <location>
        <begin position="553"/>
        <end position="587"/>
    </location>
</feature>
<sequence length="1136" mass="123227">MTVFCCCGVPRPPKTATPSTLSPKNQTAKPSGALPAVPPHARLPVAGPLTSNPVIAIPLSVDAHRDSSSNSKSGTSLQLATSSVIVPIGPADLSDLVVEDSDDDLQGRPTEPSKSTSTLQVVKENIRRHLSQDSLPKKKSRSAVGSSHEEIQRRAELKRLMHKRIQEELRIEQSHERSQSEVSSVLPPPRSSSLDYLPGGGPRDTLEFSVAQEEEEKHPDMTSSTIANSGVSVSPSGKAASPSDKENNRLRVSSLQFPTIAFTQKPIRERNSLPEMPASPVLAPQRSSNTIDTSSLGSWRLSYSATQLEDFLSYIDQDGSSKDAESFLKAAASRVATSRSAPLLRRSKSETRPRSSPARTPGNATPCVLDQSPMGIWLRSQGLGSCSPSISLSRTSDRDGDPEISVEQAKVVMLKRCSSISNHASGDIGLQRPEIVHLHDMDIHRQLVTQTLNTPHESPANTESEQNTVCRYPVRQDSSDQTAAYESETSQRQLNGQTGLITNPSSAYPSAGHSADPSSGTSSSHLPSGVMSPNNLLAATPLRWLLSPNPFDESYSSTATGKNSLDNPIAGGTVTQPGLVSPGAVSNTVDKRQSVPKLNMVERGLARFHLGHGAPSTMAKRFDKTTDPKKLRTEPSKRSLLARLHLSLPRRVKLPPTTFDGQEDDEQETTAPSTSLPADSRGHKKSALSDVGPQSLRQGSELPFPASDDSTVELWQRAVREEICRRHSATGKKRSNSLFSFSEFLPDDLPRKTYYPYPYRGARPGGLDQNSHTASISNEIPTEARQSNPVPSDSVSDAEAVRKSSLETPGPELQKPRKFPEAWSRFPSHNRAERNADLNDADEVTPEGSASPRPLTEEATICGEIPSHHRNGVMGHRQKDSMSSKLGKALKSGLNKLVHSRKSSEISCGGSHLDHARATMEYPELALLPNEAGYRELEALGREIRRLKRSAPGEMEDGPRPWVLNPIDSDDALNFNTGSNRKLTTPGTLPRSRGRDSSAATDKFATPLSSPSLNDASFHSFPRTNSPDSRCQSSIPILSKAVLPEIKITDMSSVKSDTTLVLKMHQVRFSDENGQSQTDSAASGSSKYNTWSGPNDSQTTDETKKSDDEQAFPQSNKRRSHPENSMSIHEIAAGRM</sequence>
<protein>
    <submittedName>
        <fullName evidence="2">Uncharacterized protein</fullName>
    </submittedName>
</protein>
<keyword evidence="3" id="KW-1185">Reference proteome</keyword>
<feature type="region of interest" description="Disordered" evidence="1">
    <location>
        <begin position="101"/>
        <end position="294"/>
    </location>
</feature>
<evidence type="ECO:0000256" key="1">
    <source>
        <dbReference type="SAM" id="MobiDB-lite"/>
    </source>
</evidence>
<proteinExistence type="predicted"/>
<feature type="compositionally biased region" description="Polar residues" evidence="1">
    <location>
        <begin position="285"/>
        <end position="294"/>
    </location>
</feature>
<comment type="caution">
    <text evidence="2">The sequence shown here is derived from an EMBL/GenBank/DDBJ whole genome shotgun (WGS) entry which is preliminary data.</text>
</comment>
<feature type="region of interest" description="Disordered" evidence="1">
    <location>
        <begin position="10"/>
        <end position="45"/>
    </location>
</feature>
<evidence type="ECO:0000313" key="2">
    <source>
        <dbReference type="EMBL" id="KAK3955879.1"/>
    </source>
</evidence>
<feature type="region of interest" description="Disordered" evidence="1">
    <location>
        <begin position="778"/>
        <end position="854"/>
    </location>
</feature>
<gene>
    <name evidence="2" type="ORF">QBC32DRAFT_375660</name>
</gene>
<feature type="compositionally biased region" description="Polar residues" evidence="1">
    <location>
        <begin position="554"/>
        <end position="566"/>
    </location>
</feature>
<feature type="region of interest" description="Disordered" evidence="1">
    <location>
        <begin position="973"/>
        <end position="1032"/>
    </location>
</feature>
<accession>A0AAN6SJP7</accession>
<dbReference type="Proteomes" id="UP001303222">
    <property type="component" value="Unassembled WGS sequence"/>
</dbReference>
<dbReference type="AlphaFoldDB" id="A0AAN6SJP7"/>
<feature type="compositionally biased region" description="Polar residues" evidence="1">
    <location>
        <begin position="479"/>
        <end position="508"/>
    </location>
</feature>
<reference evidence="2" key="2">
    <citation type="submission" date="2023-06" db="EMBL/GenBank/DDBJ databases">
        <authorList>
            <consortium name="Lawrence Berkeley National Laboratory"/>
            <person name="Mondo S.J."/>
            <person name="Hensen N."/>
            <person name="Bonometti L."/>
            <person name="Westerberg I."/>
            <person name="Brannstrom I.O."/>
            <person name="Guillou S."/>
            <person name="Cros-Aarteil S."/>
            <person name="Calhoun S."/>
            <person name="Haridas S."/>
            <person name="Kuo A."/>
            <person name="Pangilinan J."/>
            <person name="Riley R."/>
            <person name="Labutti K."/>
            <person name="Andreopoulos B."/>
            <person name="Lipzen A."/>
            <person name="Chen C."/>
            <person name="Yanf M."/>
            <person name="Daum C."/>
            <person name="Ng V."/>
            <person name="Clum A."/>
            <person name="Steindorff A."/>
            <person name="Ohm R."/>
            <person name="Martin F."/>
            <person name="Silar P."/>
            <person name="Natvig D."/>
            <person name="Lalanne C."/>
            <person name="Gautier V."/>
            <person name="Ament-Velasquez S.L."/>
            <person name="Kruys A."/>
            <person name="Hutchinson M.I."/>
            <person name="Powell A.J."/>
            <person name="Barry K."/>
            <person name="Miller A.N."/>
            <person name="Grigoriev I.V."/>
            <person name="Debuchy R."/>
            <person name="Gladieux P."/>
            <person name="Thoren M.H."/>
            <person name="Johannesson H."/>
        </authorList>
    </citation>
    <scope>NUCLEOTIDE SEQUENCE</scope>
    <source>
        <strain evidence="2">CBS 626.80</strain>
    </source>
</reference>
<feature type="compositionally biased region" description="Polar residues" evidence="1">
    <location>
        <begin position="778"/>
        <end position="795"/>
    </location>
</feature>
<feature type="compositionally biased region" description="Polar residues" evidence="1">
    <location>
        <begin position="1007"/>
        <end position="1032"/>
    </location>
</feature>